<dbReference type="PANTHER" id="PTHR47696">
    <property type="entry name" value="THAP DOMAIN-CONTAINING PROTEIN 2"/>
    <property type="match status" value="1"/>
</dbReference>
<dbReference type="PROSITE" id="PS50950">
    <property type="entry name" value="ZF_THAP"/>
    <property type="match status" value="1"/>
</dbReference>
<evidence type="ECO:0000256" key="5">
    <source>
        <dbReference type="PROSITE-ProRule" id="PRU00309"/>
    </source>
</evidence>
<reference evidence="7" key="1">
    <citation type="submission" date="2014-08" db="EMBL/GenBank/DDBJ databases">
        <authorList>
            <person name="Senf B."/>
            <person name="Petzold A."/>
            <person name="Downie B.R."/>
            <person name="Koch P."/>
            <person name="Platzer M."/>
        </authorList>
    </citation>
    <scope>NUCLEOTIDE SEQUENCE [LARGE SCALE GENOMIC DNA]</scope>
    <source>
        <strain evidence="7">GRZ</strain>
    </source>
</reference>
<name>A0A8C6PGB1_NOTFU</name>
<dbReference type="GeneTree" id="ENSGT00940000177236"/>
<sequence>NPTHCAAFGCNFQSEGNKGSDVSLHSFPTGKKRRRQWEDACGGTQLPKDPLLCSQLLSPDLTGAAGYKRRWKLNALPTIFPHKDRALFSKHPSVETDNAKQRYALCCPAGELLCNTLQETEKYESKTLPSIHACLSLVELTEKHESGLNALGETRDAGHCPEPTTHSCNPLLQLDPALSSSRPSCSSF</sequence>
<dbReference type="Ensembl" id="ENSNFUT00015045313.1">
    <property type="protein sequence ID" value="ENSNFUP00015043413.1"/>
    <property type="gene ID" value="ENSNFUG00015020753.1"/>
</dbReference>
<reference evidence="7" key="3">
    <citation type="submission" date="2025-09" db="UniProtKB">
        <authorList>
            <consortium name="Ensembl"/>
        </authorList>
    </citation>
    <scope>IDENTIFICATION</scope>
</reference>
<dbReference type="GO" id="GO:0003677">
    <property type="term" value="F:DNA binding"/>
    <property type="evidence" value="ECO:0007669"/>
    <property type="project" value="UniProtKB-UniRule"/>
</dbReference>
<protein>
    <recommendedName>
        <fullName evidence="6">THAP-type domain-containing protein</fullName>
    </recommendedName>
</protein>
<reference evidence="7" key="2">
    <citation type="submission" date="2025-08" db="UniProtKB">
        <authorList>
            <consortium name="Ensembl"/>
        </authorList>
    </citation>
    <scope>IDENTIFICATION</scope>
</reference>
<feature type="domain" description="THAP-type" evidence="6">
    <location>
        <begin position="1"/>
        <end position="80"/>
    </location>
</feature>
<dbReference type="SMART" id="SM00980">
    <property type="entry name" value="THAP"/>
    <property type="match status" value="1"/>
</dbReference>
<evidence type="ECO:0000256" key="3">
    <source>
        <dbReference type="ARBA" id="ARBA00022833"/>
    </source>
</evidence>
<dbReference type="PANTHER" id="PTHR47696:SF2">
    <property type="entry name" value="PROVISIONAL ORTHOLOG OF THAP DOMAIN CONTAINING 1"/>
    <property type="match status" value="1"/>
</dbReference>
<evidence type="ECO:0000313" key="7">
    <source>
        <dbReference type="Ensembl" id="ENSNFUP00015043413.1"/>
    </source>
</evidence>
<dbReference type="InterPro" id="IPR026521">
    <property type="entry name" value="THAP2"/>
</dbReference>
<evidence type="ECO:0000259" key="6">
    <source>
        <dbReference type="PROSITE" id="PS50950"/>
    </source>
</evidence>
<dbReference type="GO" id="GO:0008270">
    <property type="term" value="F:zinc ion binding"/>
    <property type="evidence" value="ECO:0007669"/>
    <property type="project" value="UniProtKB-KW"/>
</dbReference>
<dbReference type="Pfam" id="PF05485">
    <property type="entry name" value="THAP"/>
    <property type="match status" value="1"/>
</dbReference>
<accession>A0A8C6PGB1</accession>
<organism evidence="7 8">
    <name type="scientific">Nothobranchius furzeri</name>
    <name type="common">Turquoise killifish</name>
    <dbReference type="NCBI Taxonomy" id="105023"/>
    <lineage>
        <taxon>Eukaryota</taxon>
        <taxon>Metazoa</taxon>
        <taxon>Chordata</taxon>
        <taxon>Craniata</taxon>
        <taxon>Vertebrata</taxon>
        <taxon>Euteleostomi</taxon>
        <taxon>Actinopterygii</taxon>
        <taxon>Neopterygii</taxon>
        <taxon>Teleostei</taxon>
        <taxon>Neoteleostei</taxon>
        <taxon>Acanthomorphata</taxon>
        <taxon>Ovalentaria</taxon>
        <taxon>Atherinomorphae</taxon>
        <taxon>Cyprinodontiformes</taxon>
        <taxon>Nothobranchiidae</taxon>
        <taxon>Nothobranchius</taxon>
    </lineage>
</organism>
<dbReference type="SUPFAM" id="SSF57716">
    <property type="entry name" value="Glucocorticoid receptor-like (DNA-binding domain)"/>
    <property type="match status" value="1"/>
</dbReference>
<evidence type="ECO:0000313" key="8">
    <source>
        <dbReference type="Proteomes" id="UP000694548"/>
    </source>
</evidence>
<evidence type="ECO:0000256" key="4">
    <source>
        <dbReference type="ARBA" id="ARBA00023125"/>
    </source>
</evidence>
<dbReference type="AlphaFoldDB" id="A0A8C6PGB1"/>
<dbReference type="InterPro" id="IPR006612">
    <property type="entry name" value="THAP_Znf"/>
</dbReference>
<dbReference type="Proteomes" id="UP000694548">
    <property type="component" value="Chromosome sgr11"/>
</dbReference>
<keyword evidence="4 5" id="KW-0238">DNA-binding</keyword>
<keyword evidence="1" id="KW-0479">Metal-binding</keyword>
<proteinExistence type="predicted"/>
<evidence type="ECO:0000256" key="2">
    <source>
        <dbReference type="ARBA" id="ARBA00022771"/>
    </source>
</evidence>
<keyword evidence="8" id="KW-1185">Reference proteome</keyword>
<keyword evidence="3" id="KW-0862">Zinc</keyword>
<keyword evidence="2 5" id="KW-0863">Zinc-finger</keyword>
<evidence type="ECO:0000256" key="1">
    <source>
        <dbReference type="ARBA" id="ARBA00022723"/>
    </source>
</evidence>